<dbReference type="PANTHER" id="PTHR46847">
    <property type="entry name" value="D-ALLOSE-BINDING PERIPLASMIC PROTEIN-RELATED"/>
    <property type="match status" value="1"/>
</dbReference>
<evidence type="ECO:0000313" key="7">
    <source>
        <dbReference type="Proteomes" id="UP000034076"/>
    </source>
</evidence>
<dbReference type="AlphaFoldDB" id="A0A0M2NH42"/>
<dbReference type="Proteomes" id="UP000034076">
    <property type="component" value="Unassembled WGS sequence"/>
</dbReference>
<dbReference type="Pfam" id="PF13407">
    <property type="entry name" value="Peripla_BP_4"/>
    <property type="match status" value="1"/>
</dbReference>
<comment type="caution">
    <text evidence="6">The sequence shown here is derived from an EMBL/GenBank/DDBJ whole genome shotgun (WGS) entry which is preliminary data.</text>
</comment>
<dbReference type="GO" id="GO:0030246">
    <property type="term" value="F:carbohydrate binding"/>
    <property type="evidence" value="ECO:0007669"/>
    <property type="project" value="UniProtKB-ARBA"/>
</dbReference>
<proteinExistence type="inferred from homology"/>
<dbReference type="RefSeq" id="WP_046444614.1">
    <property type="nucleotide sequence ID" value="NZ_JAXDTA010000078.1"/>
</dbReference>
<keyword evidence="7" id="KW-1185">Reference proteome</keyword>
<feature type="chain" id="PRO_5039002587" evidence="4">
    <location>
        <begin position="24"/>
        <end position="369"/>
    </location>
</feature>
<feature type="domain" description="Periplasmic binding protein" evidence="5">
    <location>
        <begin position="78"/>
        <end position="332"/>
    </location>
</feature>
<feature type="signal peptide" evidence="4">
    <location>
        <begin position="1"/>
        <end position="23"/>
    </location>
</feature>
<evidence type="ECO:0000256" key="4">
    <source>
        <dbReference type="SAM" id="SignalP"/>
    </source>
</evidence>
<dbReference type="Gene3D" id="3.40.50.2300">
    <property type="match status" value="2"/>
</dbReference>
<dbReference type="OrthoDB" id="9814427at2"/>
<evidence type="ECO:0000259" key="5">
    <source>
        <dbReference type="Pfam" id="PF13407"/>
    </source>
</evidence>
<comment type="similarity">
    <text evidence="2">Belongs to the bacterial solute-binding protein 2 family.</text>
</comment>
<accession>A0A0M2NH42</accession>
<dbReference type="InterPro" id="IPR025997">
    <property type="entry name" value="SBP_2_dom"/>
</dbReference>
<dbReference type="PROSITE" id="PS51257">
    <property type="entry name" value="PROKAR_LIPOPROTEIN"/>
    <property type="match status" value="1"/>
</dbReference>
<dbReference type="SUPFAM" id="SSF53822">
    <property type="entry name" value="Periplasmic binding protein-like I"/>
    <property type="match status" value="1"/>
</dbReference>
<gene>
    <name evidence="6" type="ORF">CHK_2822</name>
</gene>
<dbReference type="CDD" id="cd01536">
    <property type="entry name" value="PBP1_ABC_sugar_binding-like"/>
    <property type="match status" value="1"/>
</dbReference>
<dbReference type="EMBL" id="LAYJ01000131">
    <property type="protein sequence ID" value="KKI49600.1"/>
    <property type="molecule type" value="Genomic_DNA"/>
</dbReference>
<sequence>MKKRLLVLMVVVLMVAFTMFGCAQPAAETGSSSSAAGSASADASAASEESSAASGAAAADSIYGAPSTLYKEGGGNKIGITVIDNTIPHCQAFVNGASEVIEANGDIPVVLDPGFDAAVQANNIDDFVAQGCVGIVCETIDGQALISVTQNAVNQGVMVVSADFPFAEGYENLICSQVMTPNEEAGAALAEKMAEDLNYEGKIVILANPGTGPQARADGFRSVIEKYEGLELVYDGDGGGEVEKANSVMQDQFQANTDISAVICSNDEQAIGAHTAAETAGIADQVKCYGFDGAPEALDFVKQGKETASLGQQPYAMAKQSALDLYKAMKGEPVGDAVKYTTYKIITSENADEAAEYYYEGDPNIKYVE</sequence>
<dbReference type="STRING" id="270498.CHK_2822"/>
<dbReference type="PATRIC" id="fig|270498.16.peg.599"/>
<evidence type="ECO:0000256" key="1">
    <source>
        <dbReference type="ARBA" id="ARBA00004196"/>
    </source>
</evidence>
<keyword evidence="3 4" id="KW-0732">Signal</keyword>
<protein>
    <submittedName>
        <fullName evidence="6">Ribose ABC transport system, periplasmic ribose-binding protein RbsB</fullName>
    </submittedName>
</protein>
<evidence type="ECO:0000256" key="2">
    <source>
        <dbReference type="ARBA" id="ARBA00007639"/>
    </source>
</evidence>
<evidence type="ECO:0000313" key="6">
    <source>
        <dbReference type="EMBL" id="KKI49600.1"/>
    </source>
</evidence>
<dbReference type="GO" id="GO:0030313">
    <property type="term" value="C:cell envelope"/>
    <property type="evidence" value="ECO:0007669"/>
    <property type="project" value="UniProtKB-SubCell"/>
</dbReference>
<evidence type="ECO:0000256" key="3">
    <source>
        <dbReference type="ARBA" id="ARBA00022729"/>
    </source>
</evidence>
<organism evidence="6 7">
    <name type="scientific">Christensenella hongkongensis</name>
    <dbReference type="NCBI Taxonomy" id="270498"/>
    <lineage>
        <taxon>Bacteria</taxon>
        <taxon>Bacillati</taxon>
        <taxon>Bacillota</taxon>
        <taxon>Clostridia</taxon>
        <taxon>Christensenellales</taxon>
        <taxon>Christensenellaceae</taxon>
        <taxon>Christensenella</taxon>
    </lineage>
</organism>
<name>A0A0M2NH42_9FIRM</name>
<dbReference type="InterPro" id="IPR028082">
    <property type="entry name" value="Peripla_BP_I"/>
</dbReference>
<dbReference type="PANTHER" id="PTHR46847:SF1">
    <property type="entry name" value="D-ALLOSE-BINDING PERIPLASMIC PROTEIN-RELATED"/>
    <property type="match status" value="1"/>
</dbReference>
<comment type="subcellular location">
    <subcellularLocation>
        <location evidence="1">Cell envelope</location>
    </subcellularLocation>
</comment>
<reference evidence="6 7" key="1">
    <citation type="submission" date="2015-04" db="EMBL/GenBank/DDBJ databases">
        <title>Draft genome sequence of bacteremic isolate Catabacter hongkongensis type strain HKU16T.</title>
        <authorList>
            <person name="Lau S.K."/>
            <person name="Teng J.L."/>
            <person name="Huang Y."/>
            <person name="Curreem S.O."/>
            <person name="Tsui S.K."/>
            <person name="Woo P.C."/>
        </authorList>
    </citation>
    <scope>NUCLEOTIDE SEQUENCE [LARGE SCALE GENOMIC DNA]</scope>
    <source>
        <strain evidence="6 7">HKU16</strain>
    </source>
</reference>